<dbReference type="Pfam" id="PF13098">
    <property type="entry name" value="Thioredoxin_2"/>
    <property type="match status" value="1"/>
</dbReference>
<dbReference type="AlphaFoldDB" id="A0A4R3JPG0"/>
<dbReference type="InterPro" id="IPR012336">
    <property type="entry name" value="Thioredoxin-like_fold"/>
</dbReference>
<name>A0A4R3JPG0_9RHOB</name>
<feature type="signal peptide" evidence="1">
    <location>
        <begin position="1"/>
        <end position="20"/>
    </location>
</feature>
<dbReference type="Proteomes" id="UP000295696">
    <property type="component" value="Unassembled WGS sequence"/>
</dbReference>
<comment type="caution">
    <text evidence="3">The sequence shown here is derived from an EMBL/GenBank/DDBJ whole genome shotgun (WGS) entry which is preliminary data.</text>
</comment>
<organism evidence="3 4">
    <name type="scientific">Primorskyibacter sedentarius</name>
    <dbReference type="NCBI Taxonomy" id="745311"/>
    <lineage>
        <taxon>Bacteria</taxon>
        <taxon>Pseudomonadati</taxon>
        <taxon>Pseudomonadota</taxon>
        <taxon>Alphaproteobacteria</taxon>
        <taxon>Rhodobacterales</taxon>
        <taxon>Roseobacteraceae</taxon>
        <taxon>Primorskyibacter</taxon>
    </lineage>
</organism>
<sequence length="193" mass="22239">MKRFLGVFLMILGLAVPAVALEMGDDGLYNEPFIRDTFKDMREDLAEANAEGKRMAIFFEQRGCIYCHKMHEEIYAREDVRAFIEENFFVVRLNLHSDTEMTDFDGEVMSEKAAARKWGILFTPTVLFLPQEVPEGVSAPQAAVAMMPGAFARGTTMDMYTWVLEERYLLDNGEDFQRYHARRIKERNDGNTD</sequence>
<keyword evidence="1" id="KW-0732">Signal</keyword>
<protein>
    <submittedName>
        <fullName evidence="3">Thioredoxin-like protein</fullName>
    </submittedName>
</protein>
<dbReference type="InterPro" id="IPR036249">
    <property type="entry name" value="Thioredoxin-like_sf"/>
</dbReference>
<reference evidence="3 4" key="1">
    <citation type="submission" date="2019-03" db="EMBL/GenBank/DDBJ databases">
        <title>Genomic Encyclopedia of Type Strains, Phase IV (KMG-IV): sequencing the most valuable type-strain genomes for metagenomic binning, comparative biology and taxonomic classification.</title>
        <authorList>
            <person name="Goeker M."/>
        </authorList>
    </citation>
    <scope>NUCLEOTIDE SEQUENCE [LARGE SCALE GENOMIC DNA]</scope>
    <source>
        <strain evidence="3 4">DSM 104836</strain>
    </source>
</reference>
<feature type="domain" description="Thioredoxin-like fold" evidence="2">
    <location>
        <begin position="49"/>
        <end position="132"/>
    </location>
</feature>
<evidence type="ECO:0000256" key="1">
    <source>
        <dbReference type="SAM" id="SignalP"/>
    </source>
</evidence>
<keyword evidence="4" id="KW-1185">Reference proteome</keyword>
<dbReference type="SUPFAM" id="SSF52833">
    <property type="entry name" value="Thioredoxin-like"/>
    <property type="match status" value="1"/>
</dbReference>
<dbReference type="InterPro" id="IPR041737">
    <property type="entry name" value="SoxW"/>
</dbReference>
<dbReference type="OrthoDB" id="9811036at2"/>
<evidence type="ECO:0000259" key="2">
    <source>
        <dbReference type="Pfam" id="PF13098"/>
    </source>
</evidence>
<proteinExistence type="predicted"/>
<feature type="chain" id="PRO_5020899753" evidence="1">
    <location>
        <begin position="21"/>
        <end position="193"/>
    </location>
</feature>
<dbReference type="EMBL" id="SLZU01000001">
    <property type="protein sequence ID" value="TCS67245.1"/>
    <property type="molecule type" value="Genomic_DNA"/>
</dbReference>
<dbReference type="RefSeq" id="WP_132241287.1">
    <property type="nucleotide sequence ID" value="NZ_SLZU01000001.1"/>
</dbReference>
<evidence type="ECO:0000313" key="3">
    <source>
        <dbReference type="EMBL" id="TCS67245.1"/>
    </source>
</evidence>
<evidence type="ECO:0000313" key="4">
    <source>
        <dbReference type="Proteomes" id="UP000295696"/>
    </source>
</evidence>
<accession>A0A4R3JPG0</accession>
<dbReference type="Gene3D" id="3.40.30.10">
    <property type="entry name" value="Glutaredoxin"/>
    <property type="match status" value="1"/>
</dbReference>
<dbReference type="CDD" id="cd02951">
    <property type="entry name" value="SoxW"/>
    <property type="match status" value="1"/>
</dbReference>
<gene>
    <name evidence="3" type="ORF">EDD52_101340</name>
</gene>